<dbReference type="Pfam" id="PF12770">
    <property type="entry name" value="CHAT"/>
    <property type="match status" value="1"/>
</dbReference>
<proteinExistence type="predicted"/>
<sequence>MDCTSLSGFMLACGTHYNDLAIRCIEESLSRSSSSNIDYTPALEKAMDDSYYVVYKGAIHIFHRLARLHELFSPYGSDLVLGDFPDRDNHVAPSIDTDKGLFERSQTLATIYGHISRAQGIFRTSEEVKAIEPPELCECSLHLALVFSQVALQKTENSDDRSRRLDGQIQLLGQRAKLPGFEKDLNQVVSMYREILTQSPEGPQASQPVERYVESLLSRFEFFHDTADLEETISLLQKYTSNPADEFRDCRAMLCDARCKLFSSCGGTDNLTFTISAIQDMLLAPVWDDEWHNFDDERLEKGRSFLAAIFRGQPVADMDQQHGIAILGVYREMLRLPYRIMNVGTDLHLGLPRLAQTQGLASEAFEYALLFSSPEEAVEMLEKGRDVFWTQSLRLRSSFDDLPPDLAERLNIVTPKLESYIHMMYDTNWEEEGGRYEEELDVLRSTQKEFQSLAKEARQLEGHERFMTDPDPHFSSLAMAAQKGPVVILAARETSTDAIIIRSPTSGAERLVLGGISIKRLNDIFIQMKDFNTKSRESPVDTSYDSADEISRADRPSVRAGGDQLLNILWQEKAVGRDRPRLWWCATGHYTSVPLHAAGDYSGSDCCSDYVVSSYTRSLQALSNARQNLESILASDPKVLLVAETNAPNLTPLPNVAKEIAAVQSIIPPPALISLGPDGPGSISVGFGEAGHSTRVQDVVEALPQASIVHLACHGIQRDASDSTTGYASEALKSGFCLRDGNLTILNLLRLGVPQAFFAFLSACESVKEAHLDESVHLTAALMFCGFRSVVATMWTTDDLDGPEVADAIYTEFFKGGIFNPDDIPYALDAAVQSMRSRGLPPSRWATYIHTGV</sequence>
<organism evidence="2 3">
    <name type="scientific">Hermanssonia centrifuga</name>
    <dbReference type="NCBI Taxonomy" id="98765"/>
    <lineage>
        <taxon>Eukaryota</taxon>
        <taxon>Fungi</taxon>
        <taxon>Dikarya</taxon>
        <taxon>Basidiomycota</taxon>
        <taxon>Agaricomycotina</taxon>
        <taxon>Agaricomycetes</taxon>
        <taxon>Polyporales</taxon>
        <taxon>Meruliaceae</taxon>
        <taxon>Hermanssonia</taxon>
    </lineage>
</organism>
<comment type="caution">
    <text evidence="2">The sequence shown here is derived from an EMBL/GenBank/DDBJ whole genome shotgun (WGS) entry which is preliminary data.</text>
</comment>
<reference evidence="2 3" key="1">
    <citation type="submission" date="2018-02" db="EMBL/GenBank/DDBJ databases">
        <title>Genome sequence of the basidiomycete white-rot fungus Phlebia centrifuga.</title>
        <authorList>
            <person name="Granchi Z."/>
            <person name="Peng M."/>
            <person name="de Vries R.P."/>
            <person name="Hilden K."/>
            <person name="Makela M.R."/>
            <person name="Grigoriev I."/>
            <person name="Riley R."/>
        </authorList>
    </citation>
    <scope>NUCLEOTIDE SEQUENCE [LARGE SCALE GENOMIC DNA]</scope>
    <source>
        <strain evidence="2 3">FBCC195</strain>
    </source>
</reference>
<protein>
    <recommendedName>
        <fullName evidence="1">CHAT domain-containing protein</fullName>
    </recommendedName>
</protein>
<evidence type="ECO:0000259" key="1">
    <source>
        <dbReference type="Pfam" id="PF12770"/>
    </source>
</evidence>
<name>A0A2R6NQY3_9APHY</name>
<dbReference type="EMBL" id="MLYV02000940">
    <property type="protein sequence ID" value="PSR75008.1"/>
    <property type="molecule type" value="Genomic_DNA"/>
</dbReference>
<dbReference type="OrthoDB" id="9991317at2759"/>
<accession>A0A2R6NQY3</accession>
<evidence type="ECO:0000313" key="3">
    <source>
        <dbReference type="Proteomes" id="UP000186601"/>
    </source>
</evidence>
<dbReference type="STRING" id="98765.A0A2R6NQY3"/>
<dbReference type="Proteomes" id="UP000186601">
    <property type="component" value="Unassembled WGS sequence"/>
</dbReference>
<feature type="domain" description="CHAT" evidence="1">
    <location>
        <begin position="562"/>
        <end position="852"/>
    </location>
</feature>
<evidence type="ECO:0000313" key="2">
    <source>
        <dbReference type="EMBL" id="PSR75008.1"/>
    </source>
</evidence>
<dbReference type="AlphaFoldDB" id="A0A2R6NQY3"/>
<dbReference type="InterPro" id="IPR024983">
    <property type="entry name" value="CHAT_dom"/>
</dbReference>
<gene>
    <name evidence="2" type="ORF">PHLCEN_2v9422</name>
</gene>
<keyword evidence="3" id="KW-1185">Reference proteome</keyword>